<reference evidence="1" key="1">
    <citation type="submission" date="2022-03" db="EMBL/GenBank/DDBJ databases">
        <title>Genome Sequence of a New Salmonella enterica Strain (Salmonella Abeokuta) isolated from Poultry Feed in Nigeria.</title>
        <authorList>
            <person name="Fagbamila I."/>
            <person name="Barco L."/>
            <person name="Monorella C."/>
            <person name="Beld M.V.D."/>
            <person name="Mooijman K."/>
            <person name="Hernandez-Segura A."/>
            <person name="Orsini M."/>
            <person name="Ajayi O."/>
            <person name="Ngulukun S."/>
            <person name="Jambalang A.-R."/>
            <person name="Sati N."/>
            <person name="Emmennaa P."/>
            <person name="Ankeli P."/>
            <person name="Muhammad M."/>
        </authorList>
    </citation>
    <scope>NUCLEOTIDE SEQUENCE</scope>
    <source>
        <strain evidence="1">OG19FER4</strain>
    </source>
</reference>
<name>A0A8T9IQS9_SALET</name>
<gene>
    <name evidence="1" type="ORF">MOV10_09550</name>
</gene>
<protein>
    <submittedName>
        <fullName evidence="1">Uncharacterized protein</fullName>
    </submittedName>
</protein>
<proteinExistence type="predicted"/>
<evidence type="ECO:0000313" key="1">
    <source>
        <dbReference type="EMBL" id="UNO35792.1"/>
    </source>
</evidence>
<sequence length="65" mass="7036">MLELYFKAAHPNGSSLDKEKRLLAVQAALEVLKASYSGSPGNAHMIKDQIEPLADAIQAALNTER</sequence>
<dbReference type="RefSeq" id="WP_183074519.1">
    <property type="nucleotide sequence ID" value="NZ_CP093445.1"/>
</dbReference>
<organism evidence="1">
    <name type="scientific">Salmonella enterica subsp. enterica serovar Abeokuta</name>
    <dbReference type="NCBI Taxonomy" id="2926665"/>
    <lineage>
        <taxon>Bacteria</taxon>
        <taxon>Pseudomonadati</taxon>
        <taxon>Pseudomonadota</taxon>
        <taxon>Gammaproteobacteria</taxon>
        <taxon>Enterobacterales</taxon>
        <taxon>Enterobacteriaceae</taxon>
        <taxon>Salmonella</taxon>
    </lineage>
</organism>
<accession>A0A8T9IQS9</accession>
<dbReference type="EMBL" id="CP093445">
    <property type="protein sequence ID" value="UNO35792.1"/>
    <property type="molecule type" value="Genomic_DNA"/>
</dbReference>
<dbReference type="AlphaFoldDB" id="A0A8T9IQS9"/>